<name>A0A1H6QEI2_9GAMM</name>
<dbReference type="RefSeq" id="WP_093307723.1">
    <property type="nucleotide sequence ID" value="NZ_FNYH01000001.1"/>
</dbReference>
<dbReference type="AlphaFoldDB" id="A0A1H6QEI2"/>
<keyword evidence="1" id="KW-1133">Transmembrane helix</keyword>
<evidence type="ECO:0000313" key="3">
    <source>
        <dbReference type="Proteomes" id="UP000242999"/>
    </source>
</evidence>
<keyword evidence="3" id="KW-1185">Reference proteome</keyword>
<evidence type="ECO:0000313" key="2">
    <source>
        <dbReference type="EMBL" id="SEI37635.1"/>
    </source>
</evidence>
<feature type="transmembrane region" description="Helical" evidence="1">
    <location>
        <begin position="76"/>
        <end position="96"/>
    </location>
</feature>
<feature type="transmembrane region" description="Helical" evidence="1">
    <location>
        <begin position="46"/>
        <end position="64"/>
    </location>
</feature>
<keyword evidence="1" id="KW-0812">Transmembrane</keyword>
<dbReference type="EMBL" id="FNYH01000001">
    <property type="protein sequence ID" value="SEI37635.1"/>
    <property type="molecule type" value="Genomic_DNA"/>
</dbReference>
<gene>
    <name evidence="2" type="ORF">SAMN05421831_10171</name>
</gene>
<proteinExistence type="predicted"/>
<dbReference type="Proteomes" id="UP000242999">
    <property type="component" value="Unassembled WGS sequence"/>
</dbReference>
<reference evidence="3" key="1">
    <citation type="submission" date="2016-10" db="EMBL/GenBank/DDBJ databases">
        <authorList>
            <person name="Varghese N."/>
            <person name="Submissions S."/>
        </authorList>
    </citation>
    <scope>NUCLEOTIDE SEQUENCE [LARGE SCALE GENOMIC DNA]</scope>
    <source>
        <strain evidence="3">DSM 7165</strain>
    </source>
</reference>
<protein>
    <submittedName>
        <fullName evidence="2">Uncharacterized protein</fullName>
    </submittedName>
</protein>
<accession>A0A1H6QEI2</accession>
<dbReference type="OrthoDB" id="6394609at2"/>
<sequence length="637" mass="72194">MAWFQSKLQVTRREQRVSLEREGNAHIQRISEAVTTLPWSITLLQLLWTAGPVTLLSAYGGYFLGHGKPPSSQTLIYFVGYTVITGVIGIGAKIVYNMTQGRTREKAQQDVAQVMNALPDLILAVRDMIVATYEEEEVRKREAALQLLRKIDLSPESLELAVFELTSDLELARLLTRIDSYRRVGLFSRIKDLHAEYLDQVEKVLTELNEASPEGAALLRERFQGRAPNLKKGVVRDDGFIERILAASEEDNELLMTLPDVEEMLILALELINGRKIPMLIFNYRGRWKLAHALDELETARAHYRIARATGSSRLKVLATFLLENTQYYPDESLSGYQSERLLEASMQAMDRLGQHILNLCTAVRIGKTEKLAELRQEADQLGTAIRLYKALRQAYQEIGRDHARLLKAAQEWDAIASRHKDATTRLKLGPGRLGLRIIEKQINLDDQEKIQVCQALARWLEEAGLELEQQERRFFVRESGKRRHFSIEMAKQLAVDIALILEPYIHLSRPEIQRALNTANAAYFGHLEPGMSVATKAALVNAMVKEVEQDLSRAAERLAVALVKHYRVELTEKAQNFLQETYGARPATLQLLANYAKSSSQQSLVSFLSSRPPAAAAVKRDWYLSLLRARQVADRF</sequence>
<organism evidence="2 3">
    <name type="scientific">Allopseudospirillum japonicum</name>
    <dbReference type="NCBI Taxonomy" id="64971"/>
    <lineage>
        <taxon>Bacteria</taxon>
        <taxon>Pseudomonadati</taxon>
        <taxon>Pseudomonadota</taxon>
        <taxon>Gammaproteobacteria</taxon>
        <taxon>Oceanospirillales</taxon>
        <taxon>Oceanospirillaceae</taxon>
        <taxon>Allopseudospirillum</taxon>
    </lineage>
</organism>
<dbReference type="STRING" id="64971.SAMN05421831_10171"/>
<keyword evidence="1" id="KW-0472">Membrane</keyword>
<evidence type="ECO:0000256" key="1">
    <source>
        <dbReference type="SAM" id="Phobius"/>
    </source>
</evidence>